<gene>
    <name evidence="2" type="ORF">FCI23_54930</name>
</gene>
<evidence type="ECO:0000256" key="1">
    <source>
        <dbReference type="SAM" id="MobiDB-lite"/>
    </source>
</evidence>
<dbReference type="OrthoDB" id="329481at2"/>
<keyword evidence="3" id="KW-1185">Reference proteome</keyword>
<evidence type="ECO:0000313" key="2">
    <source>
        <dbReference type="EMBL" id="TJZ92793.1"/>
    </source>
</evidence>
<organism evidence="2 3">
    <name type="scientific">Actinacidiphila oryziradicis</name>
    <dbReference type="NCBI Taxonomy" id="2571141"/>
    <lineage>
        <taxon>Bacteria</taxon>
        <taxon>Bacillati</taxon>
        <taxon>Actinomycetota</taxon>
        <taxon>Actinomycetes</taxon>
        <taxon>Kitasatosporales</taxon>
        <taxon>Streptomycetaceae</taxon>
        <taxon>Actinacidiphila</taxon>
    </lineage>
</organism>
<protein>
    <submittedName>
        <fullName evidence="2">Uncharacterized protein</fullName>
    </submittedName>
</protein>
<dbReference type="EMBL" id="SUMC01000270">
    <property type="protein sequence ID" value="TJZ92793.1"/>
    <property type="molecule type" value="Genomic_DNA"/>
</dbReference>
<proteinExistence type="predicted"/>
<sequence length="94" mass="9801">MRRPGTPPTTRSGGDARAPRHRGTAGPAGVASYNGATELERGLDILLAGLTTARRVCPGVAAQGADWKCTGHSGRQPGDRGLVSGRRHGGWEMR</sequence>
<dbReference type="Proteomes" id="UP000305778">
    <property type="component" value="Unassembled WGS sequence"/>
</dbReference>
<reference evidence="2 3" key="1">
    <citation type="submission" date="2019-04" db="EMBL/GenBank/DDBJ databases">
        <title>Streptomyces oryziradicis sp. nov., a novel actinomycete isolated from rhizosphere soil of rice (Oryza sativa L.).</title>
        <authorList>
            <person name="Li C."/>
        </authorList>
    </citation>
    <scope>NUCLEOTIDE SEQUENCE [LARGE SCALE GENOMIC DNA]</scope>
    <source>
        <strain evidence="2 3">NEAU-C40</strain>
    </source>
</reference>
<feature type="region of interest" description="Disordered" evidence="1">
    <location>
        <begin position="70"/>
        <end position="94"/>
    </location>
</feature>
<comment type="caution">
    <text evidence="2">The sequence shown here is derived from an EMBL/GenBank/DDBJ whole genome shotgun (WGS) entry which is preliminary data.</text>
</comment>
<dbReference type="AlphaFoldDB" id="A0A4U0RBW9"/>
<name>A0A4U0RBW9_9ACTN</name>
<accession>A0A4U0RBW9</accession>
<feature type="region of interest" description="Disordered" evidence="1">
    <location>
        <begin position="1"/>
        <end position="35"/>
    </location>
</feature>
<evidence type="ECO:0000313" key="3">
    <source>
        <dbReference type="Proteomes" id="UP000305778"/>
    </source>
</evidence>